<dbReference type="SMART" id="SM00382">
    <property type="entry name" value="AAA"/>
    <property type="match status" value="1"/>
</dbReference>
<dbReference type="RefSeq" id="WP_231464319.1">
    <property type="nucleotide sequence ID" value="NZ_JAJOHW010000132.1"/>
</dbReference>
<sequence>MAPSQHPTSSQGISSGGAAAAAGIGFQAQLGALFGLQLLAQVPVDHVLELGGAAPVWIRFETEAPVDDILVATSEDGFIAVQAKTKVNLSAGVDSELAKTVQQFVRHWLACRDGQGEQLWDRRLDPTRDRLVLAVGPSAPATIRVDLPAALRSYSQPSPSALTQDQLRAIEVFETCMREAWSNSTTEPWNPTVLRNVAQLVRVMTFDPAGAYANTMDGLATMATTRDQARPLVTALTQISQRWMAERSGGDLPQLRQAVMHAQVRLSVPPSFKNDIHKLREHSAQIAADLERYEQIERTEGIIRITRECQTAALAAAQEGSLLLIGEPGAGKSAVINALARELRSHGDVVELAVDRYSAQDLVGLKNELELEHDLVKVLEAWDSPSAGWLVVDALDATRGGQGEAAFRTLIERVLALRGRWKVVASIRTFDLRMGIRFRELFAGRPANADYLDAAFQTVKHLLVPPWSEEEFNQVLNQAPELRTALDGAPTKLRQLALVPFNTRLIGELLHTGMGAEAFRELANQAGLLRMYWEHRVTPLGSRADACLHLVVKEMVDGRSLRVQTHIIAAATPDALDALLLRGVLAKVENERFIQFRHHILFDYAASRLVMDVDGLVSGKVQYLKAQAIGLMLAPAMGFLLQELWGTQPDHERYWTAVERILGNPEGDPILRSVAGRLSAELPENATDTHTLAKHVTDGGDIVSMALWHVVSSLAVRLEDHPDVSLMPWVSLAGELAASVERAPSTVRTLLYLLIKTARPSQTGEAVGLAARALLRFTFDHPESRIDAAPVIPNVVATYATEPSASRALLERIFEPERADAHNWEDVPALCREISTLADVDPQFAAAVYSSTYAGTVKDDITTSMGGRSRILSLTSNSKQDYGMALYSLCEFFPTFLQNHPQAATQAFVESVDHYIRREHKPPEREVITRMINFRTFQLKTDLSHIWAHNPDHEYGHDGDALIAKFLPAFVALPEPDALLVAEQLSASSAWALIWARLFLAAVRRSDSLIDQLWPVAADEAWLTNIATQKDAIDLVACGYGRRSVAEREALETSVTTFSMERYNDPEAAREHLIQRLYSVIGSDLLVTENARAILSATSAELVAHSHRNERPFRISSGWGQPDPFFWIESLDRDRPSNITVMAAIEAARDYIEAKPGQPSTDEIDTARMLELLEAIVPGLAAPDLDGALRLHAEGVIGQGCGRLAQGERLVIRDVFDPTDRYLALVRIAATSSNPEVTDETESQYEQSQSWGGPAARIEAATAVLDVCLQRADLYPRLEEDIDRLLGDRHPAARSQSVLHLIRLWDLDRAGFWQRLELRLERETNFAVLDSVVDVLRRIIHVEPERSERLILTLLGRYSGTAKQADLEVSLVDLVAVLSVSYERASVEAILSKWLDDPSVHSKQLEKILFTLRDAVVLGLHPGQSEEGALRHRAQTLLHRIVAAASGPLAAYDPGVAVPDEQVPRLKACVELIDRAAMQLYFATGRVNGGTGIDEAGCKIYLGEIASTLDLIADQAQPHTIYQLLQLVEILAPQNPERAFDLTARAIRGGGAKGGYQYEPLGAELMVRLISSFLADCKEIFGNDLRRQALVDCLEIFMEAGWPSARKLLYRLPELLQ</sequence>
<protein>
    <submittedName>
        <fullName evidence="2">Zeta toxin family protein</fullName>
    </submittedName>
</protein>
<name>A0ABV8ZU49_9NEIS</name>
<accession>A0ABV8ZU49</accession>
<dbReference type="SUPFAM" id="SSF48371">
    <property type="entry name" value="ARM repeat"/>
    <property type="match status" value="1"/>
</dbReference>
<evidence type="ECO:0000313" key="2">
    <source>
        <dbReference type="EMBL" id="MFC4490467.1"/>
    </source>
</evidence>
<reference evidence="3" key="1">
    <citation type="journal article" date="2019" name="Int. J. Syst. Evol. Microbiol.">
        <title>The Global Catalogue of Microorganisms (GCM) 10K type strain sequencing project: providing services to taxonomists for standard genome sequencing and annotation.</title>
        <authorList>
            <consortium name="The Broad Institute Genomics Platform"/>
            <consortium name="The Broad Institute Genome Sequencing Center for Infectious Disease"/>
            <person name="Wu L."/>
            <person name="Ma J."/>
        </authorList>
    </citation>
    <scope>NUCLEOTIDE SEQUENCE [LARGE SCALE GENOMIC DNA]</scope>
    <source>
        <strain evidence="3">CGMCC 4.7608</strain>
    </source>
</reference>
<dbReference type="SUPFAM" id="SSF52540">
    <property type="entry name" value="P-loop containing nucleoside triphosphate hydrolases"/>
    <property type="match status" value="1"/>
</dbReference>
<dbReference type="InterPro" id="IPR016024">
    <property type="entry name" value="ARM-type_fold"/>
</dbReference>
<evidence type="ECO:0000313" key="3">
    <source>
        <dbReference type="Proteomes" id="UP001595999"/>
    </source>
</evidence>
<dbReference type="EMBL" id="JBHSEK010000007">
    <property type="protein sequence ID" value="MFC4490467.1"/>
    <property type="molecule type" value="Genomic_DNA"/>
</dbReference>
<evidence type="ECO:0000259" key="1">
    <source>
        <dbReference type="SMART" id="SM00382"/>
    </source>
</evidence>
<dbReference type="Proteomes" id="UP001595999">
    <property type="component" value="Unassembled WGS sequence"/>
</dbReference>
<organism evidence="2 3">
    <name type="scientific">Chromobacterium aquaticum</name>
    <dbReference type="NCBI Taxonomy" id="467180"/>
    <lineage>
        <taxon>Bacteria</taxon>
        <taxon>Pseudomonadati</taxon>
        <taxon>Pseudomonadota</taxon>
        <taxon>Betaproteobacteria</taxon>
        <taxon>Neisseriales</taxon>
        <taxon>Chromobacteriaceae</taxon>
        <taxon>Chromobacterium</taxon>
    </lineage>
</organism>
<dbReference type="Gene3D" id="3.40.50.300">
    <property type="entry name" value="P-loop containing nucleotide triphosphate hydrolases"/>
    <property type="match status" value="1"/>
</dbReference>
<comment type="caution">
    <text evidence="2">The sequence shown here is derived from an EMBL/GenBank/DDBJ whole genome shotgun (WGS) entry which is preliminary data.</text>
</comment>
<dbReference type="InterPro" id="IPR027417">
    <property type="entry name" value="P-loop_NTPase"/>
</dbReference>
<gene>
    <name evidence="2" type="ORF">ACFO0R_12655</name>
</gene>
<dbReference type="InterPro" id="IPR003593">
    <property type="entry name" value="AAA+_ATPase"/>
</dbReference>
<proteinExistence type="predicted"/>
<keyword evidence="3" id="KW-1185">Reference proteome</keyword>
<feature type="domain" description="AAA+ ATPase" evidence="1">
    <location>
        <begin position="318"/>
        <end position="595"/>
    </location>
</feature>